<dbReference type="InterPro" id="IPR017441">
    <property type="entry name" value="Protein_kinase_ATP_BS"/>
</dbReference>
<dbReference type="Gene3D" id="3.30.200.20">
    <property type="entry name" value="Phosphorylase Kinase, domain 1"/>
    <property type="match status" value="1"/>
</dbReference>
<evidence type="ECO:0000256" key="6">
    <source>
        <dbReference type="ARBA" id="ARBA00022840"/>
    </source>
</evidence>
<feature type="binding site" evidence="7">
    <location>
        <position position="38"/>
    </location>
    <ligand>
        <name>ATP</name>
        <dbReference type="ChEBI" id="CHEBI:30616"/>
    </ligand>
</feature>
<evidence type="ECO:0000256" key="4">
    <source>
        <dbReference type="ARBA" id="ARBA00022741"/>
    </source>
</evidence>
<dbReference type="Proteomes" id="UP000572680">
    <property type="component" value="Unassembled WGS sequence"/>
</dbReference>
<dbReference type="EMBL" id="JACJIA010000001">
    <property type="protein sequence ID" value="MBA8949643.1"/>
    <property type="molecule type" value="Genomic_DNA"/>
</dbReference>
<evidence type="ECO:0000313" key="10">
    <source>
        <dbReference type="Proteomes" id="UP000572680"/>
    </source>
</evidence>
<dbReference type="SUPFAM" id="SSF56112">
    <property type="entry name" value="Protein kinase-like (PK-like)"/>
    <property type="match status" value="1"/>
</dbReference>
<dbReference type="PROSITE" id="PS00107">
    <property type="entry name" value="PROTEIN_KINASE_ATP"/>
    <property type="match status" value="1"/>
</dbReference>
<dbReference type="InterPro" id="IPR008271">
    <property type="entry name" value="Ser/Thr_kinase_AS"/>
</dbReference>
<keyword evidence="2" id="KW-0723">Serine/threonine-protein kinase</keyword>
<evidence type="ECO:0000256" key="5">
    <source>
        <dbReference type="ARBA" id="ARBA00022777"/>
    </source>
</evidence>
<dbReference type="InterPro" id="IPR011009">
    <property type="entry name" value="Kinase-like_dom_sf"/>
</dbReference>
<feature type="domain" description="Protein kinase" evidence="8">
    <location>
        <begin position="9"/>
        <end position="262"/>
    </location>
</feature>
<dbReference type="CDD" id="cd14014">
    <property type="entry name" value="STKc_PknB_like"/>
    <property type="match status" value="1"/>
</dbReference>
<accession>A0A7W3LKB7</accession>
<evidence type="ECO:0000256" key="3">
    <source>
        <dbReference type="ARBA" id="ARBA00022679"/>
    </source>
</evidence>
<evidence type="ECO:0000256" key="7">
    <source>
        <dbReference type="PROSITE-ProRule" id="PRU10141"/>
    </source>
</evidence>
<evidence type="ECO:0000256" key="1">
    <source>
        <dbReference type="ARBA" id="ARBA00012513"/>
    </source>
</evidence>
<gene>
    <name evidence="9" type="ORF">HNR61_001241</name>
</gene>
<comment type="caution">
    <text evidence="9">The sequence shown here is derived from an EMBL/GenBank/DDBJ whole genome shotgun (WGS) entry which is preliminary data.</text>
</comment>
<evidence type="ECO:0000259" key="8">
    <source>
        <dbReference type="PROSITE" id="PS50011"/>
    </source>
</evidence>
<dbReference type="SMART" id="SM00220">
    <property type="entry name" value="S_TKc"/>
    <property type="match status" value="1"/>
</dbReference>
<proteinExistence type="predicted"/>
<dbReference type="EC" id="2.7.11.1" evidence="1"/>
<dbReference type="PROSITE" id="PS50011">
    <property type="entry name" value="PROTEIN_KINASE_DOM"/>
    <property type="match status" value="1"/>
</dbReference>
<reference evidence="9 10" key="1">
    <citation type="submission" date="2020-08" db="EMBL/GenBank/DDBJ databases">
        <title>Genomic Encyclopedia of Type Strains, Phase IV (KMG-IV): sequencing the most valuable type-strain genomes for metagenomic binning, comparative biology and taxonomic classification.</title>
        <authorList>
            <person name="Goeker M."/>
        </authorList>
    </citation>
    <scope>NUCLEOTIDE SEQUENCE [LARGE SCALE GENOMIC DNA]</scope>
    <source>
        <strain evidence="9 10">DSM 44197</strain>
    </source>
</reference>
<dbReference type="RefSeq" id="WP_182842038.1">
    <property type="nucleotide sequence ID" value="NZ_BAAALP010000012.1"/>
</dbReference>
<dbReference type="GO" id="GO:0005524">
    <property type="term" value="F:ATP binding"/>
    <property type="evidence" value="ECO:0007669"/>
    <property type="project" value="UniProtKB-UniRule"/>
</dbReference>
<protein>
    <recommendedName>
        <fullName evidence="1">non-specific serine/threonine protein kinase</fullName>
        <ecNumber evidence="1">2.7.11.1</ecNumber>
    </recommendedName>
</protein>
<dbReference type="Gene3D" id="1.10.510.10">
    <property type="entry name" value="Transferase(Phosphotransferase) domain 1"/>
    <property type="match status" value="1"/>
</dbReference>
<keyword evidence="10" id="KW-1185">Reference proteome</keyword>
<sequence>MTRLIAGRYRLVAELGRGGMGIVWKAWDERLKRHVAVKELALPQGPDHAGRGETEQRFLREARAAAALDHPHIISVYDVIEAPGEPVFMVMRYVPGRSLQEAAPLPPDRVRVLGLALLDALETAHGQGIVHRDVKPANVLITDTGHAVLADFGIAAVADATHSLTRTGLVVGSLGYIAPERFSSGTVGPESDLWSLGATLYYAVEGRRAYRADDGMEVHIARLMMGEDPEMDRAGPLAPVIAGLMEKNPARRWDHDRARRALNGEGTGPTRSLPPVRRWAASGAARLLAALSLSLVLVGAIAYSAAGHRGPERPGPGGSATPAAGVYKRMPDLCGYLKRNELRGRRELAADDLLDVTNNSREANCGWKSSGSPVRFTLIISAELYGGETVAVGEMADHTLGRSSSGVSADNPTVTSRVEGLAEEAVKSVFDESRGKRGRHNSTVVWFRRDNLIVSAHYMQFEVAPSRETDPRGMTSERALKIAGMLDGFLRDEPENQEEPIRG</sequence>
<dbReference type="GO" id="GO:0004674">
    <property type="term" value="F:protein serine/threonine kinase activity"/>
    <property type="evidence" value="ECO:0007669"/>
    <property type="project" value="UniProtKB-KW"/>
</dbReference>
<organism evidence="9 10">
    <name type="scientific">Actinomadura namibiensis</name>
    <dbReference type="NCBI Taxonomy" id="182080"/>
    <lineage>
        <taxon>Bacteria</taxon>
        <taxon>Bacillati</taxon>
        <taxon>Actinomycetota</taxon>
        <taxon>Actinomycetes</taxon>
        <taxon>Streptosporangiales</taxon>
        <taxon>Thermomonosporaceae</taxon>
        <taxon>Actinomadura</taxon>
    </lineage>
</organism>
<dbReference type="PANTHER" id="PTHR43289:SF6">
    <property type="entry name" value="SERINE_THREONINE-PROTEIN KINASE NEKL-3"/>
    <property type="match status" value="1"/>
</dbReference>
<keyword evidence="4 7" id="KW-0547">Nucleotide-binding</keyword>
<dbReference type="AlphaFoldDB" id="A0A7W3LKB7"/>
<keyword evidence="6 7" id="KW-0067">ATP-binding</keyword>
<dbReference type="InterPro" id="IPR000719">
    <property type="entry name" value="Prot_kinase_dom"/>
</dbReference>
<dbReference type="PANTHER" id="PTHR43289">
    <property type="entry name" value="MITOGEN-ACTIVATED PROTEIN KINASE KINASE KINASE 20-RELATED"/>
    <property type="match status" value="1"/>
</dbReference>
<dbReference type="Pfam" id="PF00069">
    <property type="entry name" value="Pkinase"/>
    <property type="match status" value="1"/>
</dbReference>
<name>A0A7W3LKB7_ACTNM</name>
<keyword evidence="3" id="KW-0808">Transferase</keyword>
<keyword evidence="5" id="KW-0418">Kinase</keyword>
<evidence type="ECO:0000256" key="2">
    <source>
        <dbReference type="ARBA" id="ARBA00022527"/>
    </source>
</evidence>
<evidence type="ECO:0000313" key="9">
    <source>
        <dbReference type="EMBL" id="MBA8949643.1"/>
    </source>
</evidence>
<dbReference type="PROSITE" id="PS00108">
    <property type="entry name" value="PROTEIN_KINASE_ST"/>
    <property type="match status" value="1"/>
</dbReference>